<dbReference type="AlphaFoldDB" id="A0A2V4A2J4"/>
<evidence type="ECO:0000313" key="1">
    <source>
        <dbReference type="EMBL" id="PXY02891.1"/>
    </source>
</evidence>
<comment type="caution">
    <text evidence="1">The sequence shown here is derived from an EMBL/GenBank/DDBJ whole genome shotgun (WGS) entry which is preliminary data.</text>
</comment>
<dbReference type="Proteomes" id="UP000248079">
    <property type="component" value="Unassembled WGS sequence"/>
</dbReference>
<proteinExistence type="predicted"/>
<gene>
    <name evidence="1" type="ORF">DF185_02005</name>
</gene>
<protein>
    <submittedName>
        <fullName evidence="1">Uncharacterized protein</fullName>
    </submittedName>
</protein>
<organism evidence="1 2">
    <name type="scientific">Marinifilum breve</name>
    <dbReference type="NCBI Taxonomy" id="2184082"/>
    <lineage>
        <taxon>Bacteria</taxon>
        <taxon>Pseudomonadati</taxon>
        <taxon>Bacteroidota</taxon>
        <taxon>Bacteroidia</taxon>
        <taxon>Marinilabiliales</taxon>
        <taxon>Marinifilaceae</taxon>
    </lineage>
</organism>
<keyword evidence="2" id="KW-1185">Reference proteome</keyword>
<accession>A0A2V4A2J4</accession>
<reference evidence="1 2" key="1">
    <citation type="submission" date="2018-05" db="EMBL/GenBank/DDBJ databases">
        <title>Marinifilum breve JC075T sp. nov., a marine bacterium isolated from Yongle Blue Hole in the South China Sea.</title>
        <authorList>
            <person name="Fu T."/>
        </authorList>
    </citation>
    <scope>NUCLEOTIDE SEQUENCE [LARGE SCALE GENOMIC DNA]</scope>
    <source>
        <strain evidence="1 2">JC075</strain>
    </source>
</reference>
<dbReference type="EMBL" id="QFLI01000001">
    <property type="protein sequence ID" value="PXY02891.1"/>
    <property type="molecule type" value="Genomic_DNA"/>
</dbReference>
<evidence type="ECO:0000313" key="2">
    <source>
        <dbReference type="Proteomes" id="UP000248079"/>
    </source>
</evidence>
<name>A0A2V4A2J4_9BACT</name>
<sequence length="82" mass="9297">MAHPFSIDEKGCKKSRASKPKPLLLEKFKCGGVIFEQVLSFSVLLKIYSTDKRFVLPMPYPSSNQANVILQLHKEMKFLVGL</sequence>